<organism evidence="14 15">
    <name type="scientific">Treponema berlinense</name>
    <dbReference type="NCBI Taxonomy" id="225004"/>
    <lineage>
        <taxon>Bacteria</taxon>
        <taxon>Pseudomonadati</taxon>
        <taxon>Spirochaetota</taxon>
        <taxon>Spirochaetia</taxon>
        <taxon>Spirochaetales</taxon>
        <taxon>Treponemataceae</taxon>
        <taxon>Treponema</taxon>
    </lineage>
</organism>
<keyword evidence="4 10" id="KW-0812">Transmembrane</keyword>
<dbReference type="InterPro" id="IPR002550">
    <property type="entry name" value="CNNM"/>
</dbReference>
<comment type="subcellular location">
    <subcellularLocation>
        <location evidence="1">Cell membrane</location>
        <topology evidence="1">Multi-pass membrane protein</topology>
    </subcellularLocation>
</comment>
<feature type="domain" description="CBS" evidence="12">
    <location>
        <begin position="212"/>
        <end position="274"/>
    </location>
</feature>
<dbReference type="InterPro" id="IPR036318">
    <property type="entry name" value="FAD-bd_PCMH-like_sf"/>
</dbReference>
<gene>
    <name evidence="14" type="ORF">SAMN02745152_01830</name>
</gene>
<dbReference type="SUPFAM" id="SSF56176">
    <property type="entry name" value="FAD-binding/transporter-associated domain-like"/>
    <property type="match status" value="1"/>
</dbReference>
<comment type="similarity">
    <text evidence="2">Belongs to the UPF0053 family.</text>
</comment>
<dbReference type="InterPro" id="IPR044751">
    <property type="entry name" value="Ion_transp-like_CBS"/>
</dbReference>
<dbReference type="GO" id="GO:0050660">
    <property type="term" value="F:flavin adenine dinucleotide binding"/>
    <property type="evidence" value="ECO:0007669"/>
    <property type="project" value="InterPro"/>
</dbReference>
<sequence length="427" mass="48057">MDDYPSDNLIILLLIAITCIVLSSLFSASESAFLGLNKLRVHFLREKGDKRAIRAGKLLERKEELLNMLLVGNEIVNVTLSVVLTSIFLKLFGAAGLGIATSIATVLLLIFGEITPKSLTTRYPEKSSFFLSRFVWFFFYFLRPFVIVFTSISRLFLKIFGISTKKKQATFTEEEIKTFIDVGGEEGVLENGEKNMMNRVFKFTDLNATDIMVPRCDVIGIETKASYRDIIQLSERTRISRFPVYTEDGIDNILGVLYVKDLLFFRGAKEDFSVEKLMRPPLFIPGTTKMSSIQEMMRKNKQSFAVVIDEYSGTDGILTTEDIEREIFGAIADDFQKAGDPTSVHIKNPDDNLLDGSARLIDLADELHLKLESRDNETIGGYICEVLGHIPVPGEFIEVGEYRFEVSSMDRLRIASVHCTKIPGGEE</sequence>
<feature type="transmembrane region" description="Helical" evidence="11">
    <location>
        <begin position="65"/>
        <end position="84"/>
    </location>
</feature>
<dbReference type="PANTHER" id="PTHR22777">
    <property type="entry name" value="HEMOLYSIN-RELATED"/>
    <property type="match status" value="1"/>
</dbReference>
<dbReference type="Gene3D" id="3.30.465.10">
    <property type="match status" value="1"/>
</dbReference>
<dbReference type="InterPro" id="IPR046342">
    <property type="entry name" value="CBS_dom_sf"/>
</dbReference>
<protein>
    <submittedName>
        <fullName evidence="14">Hemolysin, contains CBS domains</fullName>
    </submittedName>
</protein>
<reference evidence="14 15" key="1">
    <citation type="submission" date="2017-02" db="EMBL/GenBank/DDBJ databases">
        <authorList>
            <person name="Peterson S.W."/>
        </authorList>
    </citation>
    <scope>NUCLEOTIDE SEQUENCE [LARGE SCALE GENOMIC DNA]</scope>
    <source>
        <strain evidence="14 15">ATCC BAA-909</strain>
    </source>
</reference>
<dbReference type="STRING" id="225004.SAMN02745152_01830"/>
<evidence type="ECO:0000256" key="6">
    <source>
        <dbReference type="ARBA" id="ARBA00022989"/>
    </source>
</evidence>
<accession>A0A1T4Q225</accession>
<name>A0A1T4Q225_9SPIR</name>
<dbReference type="CDD" id="cd04590">
    <property type="entry name" value="CBS_pair_CorC_HlyC_assoc"/>
    <property type="match status" value="1"/>
</dbReference>
<feature type="transmembrane region" description="Helical" evidence="11">
    <location>
        <begin position="134"/>
        <end position="157"/>
    </location>
</feature>
<dbReference type="InterPro" id="IPR000644">
    <property type="entry name" value="CBS_dom"/>
</dbReference>
<keyword evidence="3" id="KW-1003">Cell membrane</keyword>
<dbReference type="PANTHER" id="PTHR22777:SF32">
    <property type="entry name" value="UPF0053 INNER MEMBRANE PROTEIN YFJD"/>
    <property type="match status" value="1"/>
</dbReference>
<dbReference type="Pfam" id="PF03471">
    <property type="entry name" value="CorC_HlyC"/>
    <property type="match status" value="1"/>
</dbReference>
<dbReference type="SMART" id="SM01091">
    <property type="entry name" value="CorC_HlyC"/>
    <property type="match status" value="1"/>
</dbReference>
<dbReference type="Pfam" id="PF00571">
    <property type="entry name" value="CBS"/>
    <property type="match status" value="2"/>
</dbReference>
<feature type="transmembrane region" description="Helical" evidence="11">
    <location>
        <begin position="91"/>
        <end position="114"/>
    </location>
</feature>
<keyword evidence="7 9" id="KW-0129">CBS domain</keyword>
<evidence type="ECO:0000256" key="10">
    <source>
        <dbReference type="PROSITE-ProRule" id="PRU01193"/>
    </source>
</evidence>
<dbReference type="InterPro" id="IPR005170">
    <property type="entry name" value="Transptr-assoc_dom"/>
</dbReference>
<evidence type="ECO:0000313" key="15">
    <source>
        <dbReference type="Proteomes" id="UP000190395"/>
    </source>
</evidence>
<dbReference type="SUPFAM" id="SSF54631">
    <property type="entry name" value="CBS-domain pair"/>
    <property type="match status" value="1"/>
</dbReference>
<keyword evidence="15" id="KW-1185">Reference proteome</keyword>
<keyword evidence="8 10" id="KW-0472">Membrane</keyword>
<evidence type="ECO:0000256" key="11">
    <source>
        <dbReference type="SAM" id="Phobius"/>
    </source>
</evidence>
<evidence type="ECO:0000313" key="14">
    <source>
        <dbReference type="EMBL" id="SJZ97833.1"/>
    </source>
</evidence>
<feature type="domain" description="CNNM transmembrane" evidence="13">
    <location>
        <begin position="5"/>
        <end position="193"/>
    </location>
</feature>
<dbReference type="AlphaFoldDB" id="A0A1T4Q225"/>
<dbReference type="RefSeq" id="WP_078931560.1">
    <property type="nucleotide sequence ID" value="NZ_CAMFAQ010000043.1"/>
</dbReference>
<evidence type="ECO:0000256" key="1">
    <source>
        <dbReference type="ARBA" id="ARBA00004651"/>
    </source>
</evidence>
<evidence type="ECO:0000256" key="5">
    <source>
        <dbReference type="ARBA" id="ARBA00022737"/>
    </source>
</evidence>
<evidence type="ECO:0000256" key="3">
    <source>
        <dbReference type="ARBA" id="ARBA00022475"/>
    </source>
</evidence>
<dbReference type="Proteomes" id="UP000190395">
    <property type="component" value="Unassembled WGS sequence"/>
</dbReference>
<keyword evidence="5" id="KW-0677">Repeat</keyword>
<dbReference type="Gene3D" id="3.10.580.10">
    <property type="entry name" value="CBS-domain"/>
    <property type="match status" value="1"/>
</dbReference>
<evidence type="ECO:0000259" key="12">
    <source>
        <dbReference type="PROSITE" id="PS51371"/>
    </source>
</evidence>
<dbReference type="GeneID" id="303368057"/>
<dbReference type="EMBL" id="FUXC01000011">
    <property type="protein sequence ID" value="SJZ97833.1"/>
    <property type="molecule type" value="Genomic_DNA"/>
</dbReference>
<evidence type="ECO:0000259" key="13">
    <source>
        <dbReference type="PROSITE" id="PS51846"/>
    </source>
</evidence>
<dbReference type="Pfam" id="PF01595">
    <property type="entry name" value="CNNM"/>
    <property type="match status" value="1"/>
</dbReference>
<dbReference type="GO" id="GO:0005886">
    <property type="term" value="C:plasma membrane"/>
    <property type="evidence" value="ECO:0007669"/>
    <property type="project" value="UniProtKB-SubCell"/>
</dbReference>
<proteinExistence type="inferred from homology"/>
<keyword evidence="6 10" id="KW-1133">Transmembrane helix</keyword>
<evidence type="ECO:0000256" key="8">
    <source>
        <dbReference type="ARBA" id="ARBA00023136"/>
    </source>
</evidence>
<evidence type="ECO:0000256" key="7">
    <source>
        <dbReference type="ARBA" id="ARBA00023122"/>
    </source>
</evidence>
<evidence type="ECO:0000256" key="2">
    <source>
        <dbReference type="ARBA" id="ARBA00006337"/>
    </source>
</evidence>
<dbReference type="PROSITE" id="PS51846">
    <property type="entry name" value="CNNM"/>
    <property type="match status" value="1"/>
</dbReference>
<dbReference type="PROSITE" id="PS51371">
    <property type="entry name" value="CBS"/>
    <property type="match status" value="2"/>
</dbReference>
<evidence type="ECO:0000256" key="9">
    <source>
        <dbReference type="PROSITE-ProRule" id="PRU00703"/>
    </source>
</evidence>
<dbReference type="InterPro" id="IPR016169">
    <property type="entry name" value="FAD-bd_PCMH_sub2"/>
</dbReference>
<feature type="transmembrane region" description="Helical" evidence="11">
    <location>
        <begin position="9"/>
        <end position="28"/>
    </location>
</feature>
<feature type="domain" description="CBS" evidence="12">
    <location>
        <begin position="277"/>
        <end position="335"/>
    </location>
</feature>
<dbReference type="OrthoDB" id="9798188at2"/>
<evidence type="ECO:0000256" key="4">
    <source>
        <dbReference type="ARBA" id="ARBA00022692"/>
    </source>
</evidence>